<protein>
    <submittedName>
        <fullName evidence="1">Uncharacterized protein</fullName>
    </submittedName>
</protein>
<sequence length="58" mass="6635">MIFEITKTMEQKIDEWDKCKAIDATGAKFAYTFIPTGIGLVIKVKCDCCCRVLDITEW</sequence>
<evidence type="ECO:0000313" key="2">
    <source>
        <dbReference type="Proteomes" id="UP000186666"/>
    </source>
</evidence>
<dbReference type="EMBL" id="FTNK01000036">
    <property type="protein sequence ID" value="SIR69937.1"/>
    <property type="molecule type" value="Genomic_DNA"/>
</dbReference>
<name>A0ABY1KE91_9BACL</name>
<reference evidence="1 2" key="1">
    <citation type="submission" date="2017-01" db="EMBL/GenBank/DDBJ databases">
        <authorList>
            <person name="Varghese N."/>
            <person name="Submissions S."/>
        </authorList>
    </citation>
    <scope>NUCLEOTIDE SEQUENCE [LARGE SCALE GENOMIC DNA]</scope>
    <source>
        <strain evidence="1 2">ATCC 23464</strain>
    </source>
</reference>
<proteinExistence type="predicted"/>
<comment type="caution">
    <text evidence="1">The sequence shown here is derived from an EMBL/GenBank/DDBJ whole genome shotgun (WGS) entry which is preliminary data.</text>
</comment>
<gene>
    <name evidence="1" type="ORF">SAMN05421578_13615</name>
</gene>
<organism evidence="1 2">
    <name type="scientific">Paenibacillus macquariensis</name>
    <dbReference type="NCBI Taxonomy" id="948756"/>
    <lineage>
        <taxon>Bacteria</taxon>
        <taxon>Bacillati</taxon>
        <taxon>Bacillota</taxon>
        <taxon>Bacilli</taxon>
        <taxon>Bacillales</taxon>
        <taxon>Paenibacillaceae</taxon>
        <taxon>Paenibacillus</taxon>
    </lineage>
</organism>
<accession>A0ABY1KE91</accession>
<evidence type="ECO:0000313" key="1">
    <source>
        <dbReference type="EMBL" id="SIR69937.1"/>
    </source>
</evidence>
<keyword evidence="2" id="KW-1185">Reference proteome</keyword>
<dbReference type="Proteomes" id="UP000186666">
    <property type="component" value="Unassembled WGS sequence"/>
</dbReference>